<feature type="transmembrane region" description="Helical" evidence="6">
    <location>
        <begin position="825"/>
        <end position="847"/>
    </location>
</feature>
<keyword evidence="3 6" id="KW-0812">Transmembrane</keyword>
<sequence>MTAQATLADTPSSSGSGSLALKIALRELRAGAGGLAVFVLCIALGVAAVAAIGSLAASFDKALANQGRLLIGGDLSFEVIHRQATAEESAALHDLGQVSASASFRAMARGLDGKSALTEVKAVDGAYPLYGEVNVIEPGDLGAAWQEQNTVLVEPVLLERLGLEIGDTLKIGEATTKVAGTLGQQPDRLADRLSYGPKVLMSRDTLDETGLVQPGSLIRWTYRVKLPNDAGTDRRKLETIRKAMEAAFPQSGFAIRDWTDPAPSLRRDAKRFTQFINFVGLTALLLGGIGVGNAIQSYMAKKRDVIATFKCLGATSGLVLKVYLIQAVMLAGIGIAIGLALGAFAPLAIATLYEDALPLPLAVEPHPIPLIVAALAGLLTMVLFVLWPLGRASLISPARLMRSGLTDERTRSATPFAIGSAAAGLALFVLAIASSEERLVTAAISLGILVAFGLLLGFGILVQRYAAKHRRTKPPSVALAWASIGAPGSLARAIAVSLGLGLGLLIAVALIHGSLLAEIESHVEVDAPAYYFLDVEPDDLGAFEKTAKTIEPDAKMDNAPMLRGRIVELKGVPVEEAEVSPDTRWVISGDRGLTYTDSVPGSSEVEKGEWWPKAYDGPPLVSFDGELARGLGLDIGDMVTVNILGRNVEAKIASMRKIDWESLAINFVMVFSPNTLQGAPHRLVTTLELPKGTAPETEAKIIQGLAERFPLVTAIKIGDIVDAAKSMLAKLMAAISATAGFTLLIGAAVLAGAVSAGQQRRTYLAVLYKTLGATRRQILGAELIEFGLLGLATAVLAVVIATVTAWALCTFAFDITFVFDPWAALGTVGLALALVLSVGAITTWRVLSVKAAPYLRAE</sequence>
<evidence type="ECO:0000313" key="9">
    <source>
        <dbReference type="EMBL" id="BAQ15522.1"/>
    </source>
</evidence>
<feature type="transmembrane region" description="Helical" evidence="6">
    <location>
        <begin position="410"/>
        <end position="433"/>
    </location>
</feature>
<feature type="domain" description="ABC3 transporter permease C-terminal" evidence="7">
    <location>
        <begin position="278"/>
        <end position="394"/>
    </location>
</feature>
<dbReference type="Proteomes" id="UP000031643">
    <property type="component" value="Chromosome"/>
</dbReference>
<evidence type="ECO:0000256" key="5">
    <source>
        <dbReference type="ARBA" id="ARBA00023136"/>
    </source>
</evidence>
<feature type="transmembrane region" description="Helical" evidence="6">
    <location>
        <begin position="731"/>
        <end position="754"/>
    </location>
</feature>
<dbReference type="STRING" id="1384459.GL4_0051"/>
<keyword evidence="5 6" id="KW-0472">Membrane</keyword>
<evidence type="ECO:0000256" key="6">
    <source>
        <dbReference type="SAM" id="Phobius"/>
    </source>
</evidence>
<feature type="transmembrane region" description="Helical" evidence="6">
    <location>
        <begin position="35"/>
        <end position="59"/>
    </location>
</feature>
<feature type="transmembrane region" description="Helical" evidence="6">
    <location>
        <begin position="368"/>
        <end position="389"/>
    </location>
</feature>
<dbReference type="PANTHER" id="PTHR30287:SF1">
    <property type="entry name" value="INNER MEMBRANE PROTEIN"/>
    <property type="match status" value="1"/>
</dbReference>
<dbReference type="AlphaFoldDB" id="A0A0A8JYV7"/>
<dbReference type="PANTHER" id="PTHR30287">
    <property type="entry name" value="MEMBRANE COMPONENT OF PREDICTED ABC SUPERFAMILY METABOLITE UPTAKE TRANSPORTER"/>
    <property type="match status" value="1"/>
</dbReference>
<dbReference type="Pfam" id="PF02687">
    <property type="entry name" value="FtsX"/>
    <property type="match status" value="2"/>
</dbReference>
<dbReference type="EMBL" id="AP014648">
    <property type="protein sequence ID" value="BAQ15522.1"/>
    <property type="molecule type" value="Genomic_DNA"/>
</dbReference>
<dbReference type="Pfam" id="PF12704">
    <property type="entry name" value="MacB_PCD"/>
    <property type="match status" value="1"/>
</dbReference>
<feature type="transmembrane region" description="Helical" evidence="6">
    <location>
        <begin position="439"/>
        <end position="462"/>
    </location>
</feature>
<proteinExistence type="predicted"/>
<dbReference type="GO" id="GO:0005886">
    <property type="term" value="C:plasma membrane"/>
    <property type="evidence" value="ECO:0007669"/>
    <property type="project" value="UniProtKB-SubCell"/>
</dbReference>
<evidence type="ECO:0000256" key="4">
    <source>
        <dbReference type="ARBA" id="ARBA00022989"/>
    </source>
</evidence>
<name>A0A0A8JYV7_9HYPH</name>
<feature type="transmembrane region" description="Helical" evidence="6">
    <location>
        <begin position="275"/>
        <end position="299"/>
    </location>
</feature>
<gene>
    <name evidence="9" type="ORF">GL4_0051</name>
</gene>
<dbReference type="InterPro" id="IPR025857">
    <property type="entry name" value="MacB_PCD"/>
</dbReference>
<keyword evidence="4 6" id="KW-1133">Transmembrane helix</keyword>
<feature type="transmembrane region" description="Helical" evidence="6">
    <location>
        <begin position="305"/>
        <end position="324"/>
    </location>
</feature>
<dbReference type="InterPro" id="IPR038766">
    <property type="entry name" value="Membrane_comp_ABC_pdt"/>
</dbReference>
<dbReference type="HOGENOM" id="CLU_009475_3_1_5"/>
<feature type="domain" description="MacB-like periplasmic core" evidence="8">
    <location>
        <begin position="36"/>
        <end position="207"/>
    </location>
</feature>
<keyword evidence="2" id="KW-1003">Cell membrane</keyword>
<feature type="transmembrane region" description="Helical" evidence="6">
    <location>
        <begin position="493"/>
        <end position="515"/>
    </location>
</feature>
<dbReference type="KEGG" id="mcg:GL4_0051"/>
<accession>A0A0A8JYV7</accession>
<evidence type="ECO:0000259" key="7">
    <source>
        <dbReference type="Pfam" id="PF02687"/>
    </source>
</evidence>
<evidence type="ECO:0000256" key="2">
    <source>
        <dbReference type="ARBA" id="ARBA00022475"/>
    </source>
</evidence>
<evidence type="ECO:0000313" key="10">
    <source>
        <dbReference type="Proteomes" id="UP000031643"/>
    </source>
</evidence>
<evidence type="ECO:0000259" key="8">
    <source>
        <dbReference type="Pfam" id="PF12704"/>
    </source>
</evidence>
<feature type="transmembrane region" description="Helical" evidence="6">
    <location>
        <begin position="331"/>
        <end position="353"/>
    </location>
</feature>
<evidence type="ECO:0000256" key="3">
    <source>
        <dbReference type="ARBA" id="ARBA00022692"/>
    </source>
</evidence>
<evidence type="ECO:0000256" key="1">
    <source>
        <dbReference type="ARBA" id="ARBA00004651"/>
    </source>
</evidence>
<dbReference type="InterPro" id="IPR003838">
    <property type="entry name" value="ABC3_permease_C"/>
</dbReference>
<feature type="transmembrane region" description="Helical" evidence="6">
    <location>
        <begin position="786"/>
        <end position="813"/>
    </location>
</feature>
<feature type="domain" description="ABC3 transporter permease C-terminal" evidence="7">
    <location>
        <begin position="739"/>
        <end position="848"/>
    </location>
</feature>
<keyword evidence="10" id="KW-1185">Reference proteome</keyword>
<dbReference type="OrthoDB" id="9775544at2"/>
<protein>
    <submittedName>
        <fullName evidence="9">ABC transporter, permease protein</fullName>
    </submittedName>
</protein>
<organism evidence="9 10">
    <name type="scientific">Methyloceanibacter caenitepidi</name>
    <dbReference type="NCBI Taxonomy" id="1384459"/>
    <lineage>
        <taxon>Bacteria</taxon>
        <taxon>Pseudomonadati</taxon>
        <taxon>Pseudomonadota</taxon>
        <taxon>Alphaproteobacteria</taxon>
        <taxon>Hyphomicrobiales</taxon>
        <taxon>Hyphomicrobiaceae</taxon>
        <taxon>Methyloceanibacter</taxon>
    </lineage>
</organism>
<comment type="subcellular location">
    <subcellularLocation>
        <location evidence="1">Cell membrane</location>
        <topology evidence="1">Multi-pass membrane protein</topology>
    </subcellularLocation>
</comment>
<reference evidence="9 10" key="1">
    <citation type="submission" date="2014-09" db="EMBL/GenBank/DDBJ databases">
        <title>Genome sequencing of Methyloceanibacter caenitepidi Gela4.</title>
        <authorList>
            <person name="Takeuchi M."/>
            <person name="Susumu S."/>
            <person name="Kamagata Y."/>
            <person name="Oshima K."/>
            <person name="Hattori M."/>
            <person name="Iwasaki W."/>
        </authorList>
    </citation>
    <scope>NUCLEOTIDE SEQUENCE [LARGE SCALE GENOMIC DNA]</scope>
    <source>
        <strain evidence="9 10">Gela4</strain>
    </source>
</reference>
<dbReference type="RefSeq" id="WP_045363285.1">
    <property type="nucleotide sequence ID" value="NZ_AP014648.1"/>
</dbReference>